<dbReference type="Gene3D" id="3.90.20.20">
    <property type="match status" value="1"/>
</dbReference>
<dbReference type="HAMAP" id="MF_01151">
    <property type="entry name" value="GrpE"/>
    <property type="match status" value="1"/>
</dbReference>
<feature type="region of interest" description="Disordered" evidence="14">
    <location>
        <begin position="20"/>
        <end position="42"/>
    </location>
</feature>
<dbReference type="PANTHER" id="PTHR21237:SF23">
    <property type="entry name" value="GRPE PROTEIN HOMOLOG, MITOCHONDRIAL"/>
    <property type="match status" value="1"/>
</dbReference>
<dbReference type="Gene3D" id="2.30.22.10">
    <property type="entry name" value="Head domain of nucleotide exchange factor GrpE"/>
    <property type="match status" value="1"/>
</dbReference>
<evidence type="ECO:0000256" key="5">
    <source>
        <dbReference type="ARBA" id="ARBA00023016"/>
    </source>
</evidence>
<gene>
    <name evidence="10" type="primary">grpE</name>
    <name evidence="15" type="ORF">SYN_01981</name>
</gene>
<comment type="similarity">
    <text evidence="2 10 12">Belongs to the GrpE family.</text>
</comment>
<comment type="function">
    <text evidence="7 10 11">Participates actively in the response to hyperosmotic and heat shock by preventing the aggregation of stress-denatured proteins, in association with DnaK and GrpE. It is the nucleotide exchange factor for DnaK and may function as a thermosensor. Unfolded proteins bind initially to DnaJ; upon interaction with the DnaJ-bound protein, DnaK hydrolyzes its bound ATP, resulting in the formation of a stable complex. GrpE releases ADP from DnaK; ATP binding to DnaK triggers the release of the substrate protein, thus completing the reaction cycle. Several rounds of ATP-dependent interactions between DnaJ, DnaK and GrpE are required for fully efficient folding.</text>
</comment>
<dbReference type="PANTHER" id="PTHR21237">
    <property type="entry name" value="GRPE PROTEIN"/>
    <property type="match status" value="1"/>
</dbReference>
<keyword evidence="6 10" id="KW-0143">Chaperone</keyword>
<comment type="subunit">
    <text evidence="3 10">Homodimer.</text>
</comment>
<evidence type="ECO:0000256" key="9">
    <source>
        <dbReference type="ARBA" id="ARBA00076414"/>
    </source>
</evidence>
<evidence type="ECO:0000256" key="11">
    <source>
        <dbReference type="RuleBase" id="RU000639"/>
    </source>
</evidence>
<dbReference type="InterPro" id="IPR013805">
    <property type="entry name" value="GrpE_CC"/>
</dbReference>
<feature type="coiled-coil region" evidence="13">
    <location>
        <begin position="57"/>
        <end position="95"/>
    </location>
</feature>
<evidence type="ECO:0000256" key="14">
    <source>
        <dbReference type="SAM" id="MobiDB-lite"/>
    </source>
</evidence>
<keyword evidence="4 10" id="KW-0963">Cytoplasm</keyword>
<dbReference type="InParanoid" id="Q2LUH5"/>
<evidence type="ECO:0000256" key="10">
    <source>
        <dbReference type="HAMAP-Rule" id="MF_01151"/>
    </source>
</evidence>
<proteinExistence type="inferred from homology"/>
<dbReference type="GO" id="GO:0051082">
    <property type="term" value="F:unfolded protein binding"/>
    <property type="evidence" value="ECO:0007669"/>
    <property type="project" value="TreeGrafter"/>
</dbReference>
<dbReference type="PRINTS" id="PR00773">
    <property type="entry name" value="GRPEPROTEIN"/>
</dbReference>
<dbReference type="GO" id="GO:0005737">
    <property type="term" value="C:cytoplasm"/>
    <property type="evidence" value="ECO:0007669"/>
    <property type="project" value="UniProtKB-SubCell"/>
</dbReference>
<dbReference type="InterPro" id="IPR009012">
    <property type="entry name" value="GrpE_head"/>
</dbReference>
<accession>Q2LUH5</accession>
<organism evidence="15 16">
    <name type="scientific">Syntrophus aciditrophicus (strain SB)</name>
    <dbReference type="NCBI Taxonomy" id="56780"/>
    <lineage>
        <taxon>Bacteria</taxon>
        <taxon>Pseudomonadati</taxon>
        <taxon>Thermodesulfobacteriota</taxon>
        <taxon>Syntrophia</taxon>
        <taxon>Syntrophales</taxon>
        <taxon>Syntrophaceae</taxon>
        <taxon>Syntrophus</taxon>
    </lineage>
</organism>
<keyword evidence="13" id="KW-0175">Coiled coil</keyword>
<dbReference type="FunFam" id="2.30.22.10:FF:000001">
    <property type="entry name" value="Protein GrpE"/>
    <property type="match status" value="1"/>
</dbReference>
<dbReference type="GO" id="GO:0051087">
    <property type="term" value="F:protein-folding chaperone binding"/>
    <property type="evidence" value="ECO:0007669"/>
    <property type="project" value="InterPro"/>
</dbReference>
<evidence type="ECO:0000313" key="15">
    <source>
        <dbReference type="EMBL" id="ABC77739.1"/>
    </source>
</evidence>
<evidence type="ECO:0000256" key="3">
    <source>
        <dbReference type="ARBA" id="ARBA00011738"/>
    </source>
</evidence>
<evidence type="ECO:0000256" key="4">
    <source>
        <dbReference type="ARBA" id="ARBA00022490"/>
    </source>
</evidence>
<evidence type="ECO:0000313" key="16">
    <source>
        <dbReference type="Proteomes" id="UP000001933"/>
    </source>
</evidence>
<dbReference type="EMBL" id="CP000252">
    <property type="protein sequence ID" value="ABC77739.1"/>
    <property type="molecule type" value="Genomic_DNA"/>
</dbReference>
<dbReference type="eggNOG" id="COG0576">
    <property type="taxonomic scope" value="Bacteria"/>
</dbReference>
<dbReference type="GO" id="GO:0006457">
    <property type="term" value="P:protein folding"/>
    <property type="evidence" value="ECO:0007669"/>
    <property type="project" value="InterPro"/>
</dbReference>
<sequence length="213" mass="24597">MLSNKSGLWKSAEMTRKETLYGMKHTDRKEEETIVPESSEEQIQKIAEGEAGAGDDRESLKAELELKEKEVAENYDNYLRALADLENYKKRASREKSDLIKFGNENLLRDILPIMDSLDRALETAIKSNDFDSFREGLKLVRDQLLCCLEKYGVEPIPACGQDFDPHVHEAMLEVESDQHEDRKVVDEYERGYLLKGRLLRPSKVSVCKRREK</sequence>
<reference evidence="15 16" key="1">
    <citation type="journal article" date="2007" name="Proc. Natl. Acad. Sci. U.S.A.">
        <title>The genome of Syntrophus aciditrophicus: life at the thermodynamic limit of microbial growth.</title>
        <authorList>
            <person name="McInerney M.J."/>
            <person name="Rohlin L."/>
            <person name="Mouttaki H."/>
            <person name="Kim U."/>
            <person name="Krupp R.S."/>
            <person name="Rios-Hernandez L."/>
            <person name="Sieber J."/>
            <person name="Struchtemeyer C.G."/>
            <person name="Bhattacharyya A."/>
            <person name="Campbell J.W."/>
            <person name="Gunsalus R.P."/>
        </authorList>
    </citation>
    <scope>NUCLEOTIDE SEQUENCE [LARGE SCALE GENOMIC DNA]</scope>
    <source>
        <strain evidence="15 16">SB</strain>
    </source>
</reference>
<dbReference type="HOGENOM" id="CLU_057217_5_2_7"/>
<evidence type="ECO:0000256" key="7">
    <source>
        <dbReference type="ARBA" id="ARBA00053401"/>
    </source>
</evidence>
<dbReference type="Pfam" id="PF01025">
    <property type="entry name" value="GrpE"/>
    <property type="match status" value="1"/>
</dbReference>
<keyword evidence="5 10" id="KW-0346">Stress response</keyword>
<name>Q2LUH5_SYNAS</name>
<dbReference type="CDD" id="cd00446">
    <property type="entry name" value="GrpE"/>
    <property type="match status" value="1"/>
</dbReference>
<dbReference type="SUPFAM" id="SSF51064">
    <property type="entry name" value="Head domain of nucleotide exchange factor GrpE"/>
    <property type="match status" value="1"/>
</dbReference>
<evidence type="ECO:0000256" key="2">
    <source>
        <dbReference type="ARBA" id="ARBA00009054"/>
    </source>
</evidence>
<dbReference type="KEGG" id="sat:SYN_01981"/>
<comment type="subcellular location">
    <subcellularLocation>
        <location evidence="1 10">Cytoplasm</location>
    </subcellularLocation>
</comment>
<dbReference type="NCBIfam" id="NF010738">
    <property type="entry name" value="PRK14140.1"/>
    <property type="match status" value="1"/>
</dbReference>
<dbReference type="FunCoup" id="Q2LUH5">
    <property type="interactions" value="437"/>
</dbReference>
<evidence type="ECO:0000256" key="1">
    <source>
        <dbReference type="ARBA" id="ARBA00004496"/>
    </source>
</evidence>
<dbReference type="GO" id="GO:0042803">
    <property type="term" value="F:protein homodimerization activity"/>
    <property type="evidence" value="ECO:0007669"/>
    <property type="project" value="InterPro"/>
</dbReference>
<keyword evidence="16" id="KW-1185">Reference proteome</keyword>
<dbReference type="STRING" id="56780.SYN_01981"/>
<dbReference type="SUPFAM" id="SSF58014">
    <property type="entry name" value="Coiled-coil domain of nucleotide exchange factor GrpE"/>
    <property type="match status" value="1"/>
</dbReference>
<protein>
    <recommendedName>
        <fullName evidence="8 10">Protein GrpE</fullName>
    </recommendedName>
    <alternativeName>
        <fullName evidence="9 10">HSP-70 cofactor</fullName>
    </alternativeName>
</protein>
<dbReference type="PROSITE" id="PS01071">
    <property type="entry name" value="GRPE"/>
    <property type="match status" value="1"/>
</dbReference>
<evidence type="ECO:0000256" key="12">
    <source>
        <dbReference type="RuleBase" id="RU004478"/>
    </source>
</evidence>
<evidence type="ECO:0000256" key="8">
    <source>
        <dbReference type="ARBA" id="ARBA00072274"/>
    </source>
</evidence>
<dbReference type="AlphaFoldDB" id="Q2LUH5"/>
<evidence type="ECO:0000256" key="6">
    <source>
        <dbReference type="ARBA" id="ARBA00023186"/>
    </source>
</evidence>
<evidence type="ECO:0000256" key="13">
    <source>
        <dbReference type="SAM" id="Coils"/>
    </source>
</evidence>
<dbReference type="Proteomes" id="UP000001933">
    <property type="component" value="Chromosome"/>
</dbReference>
<feature type="compositionally biased region" description="Basic and acidic residues" evidence="14">
    <location>
        <begin position="20"/>
        <end position="32"/>
    </location>
</feature>
<dbReference type="InterPro" id="IPR000740">
    <property type="entry name" value="GrpE"/>
</dbReference>
<dbReference type="GO" id="GO:0000774">
    <property type="term" value="F:adenyl-nucleotide exchange factor activity"/>
    <property type="evidence" value="ECO:0007669"/>
    <property type="project" value="InterPro"/>
</dbReference>